<evidence type="ECO:0000256" key="1">
    <source>
        <dbReference type="ARBA" id="ARBA00003814"/>
    </source>
</evidence>
<dbReference type="CDD" id="cd00564">
    <property type="entry name" value="TMP_TenI"/>
    <property type="match status" value="1"/>
</dbReference>
<feature type="binding site" evidence="10">
    <location>
        <position position="98"/>
    </location>
    <ligand>
        <name>Mg(2+)</name>
        <dbReference type="ChEBI" id="CHEBI:18420"/>
    </ligand>
</feature>
<evidence type="ECO:0000256" key="4">
    <source>
        <dbReference type="ARBA" id="ARBA00022723"/>
    </source>
</evidence>
<evidence type="ECO:0000256" key="5">
    <source>
        <dbReference type="ARBA" id="ARBA00022842"/>
    </source>
</evidence>
<comment type="function">
    <text evidence="1 10">Condenses 4-methyl-5-(beta-hydroxyethyl)thiazole monophosphate (THZ-P) and 2-methyl-4-amino-5-hydroxymethyl pyrimidine pyrophosphate (HMP-PP) to form thiamine monophosphate (TMP).</text>
</comment>
<feature type="binding site" evidence="10">
    <location>
        <position position="155"/>
    </location>
    <ligand>
        <name>4-amino-2-methyl-5-(diphosphooxymethyl)pyrimidine</name>
        <dbReference type="ChEBI" id="CHEBI:57841"/>
    </ligand>
</feature>
<evidence type="ECO:0000256" key="11">
    <source>
        <dbReference type="RuleBase" id="RU003826"/>
    </source>
</evidence>
<evidence type="ECO:0000256" key="9">
    <source>
        <dbReference type="ARBA" id="ARBA00047883"/>
    </source>
</evidence>
<evidence type="ECO:0000256" key="10">
    <source>
        <dbReference type="HAMAP-Rule" id="MF_00097"/>
    </source>
</evidence>
<comment type="cofactor">
    <cofactor evidence="10">
        <name>Mg(2+)</name>
        <dbReference type="ChEBI" id="CHEBI:18420"/>
    </cofactor>
    <text evidence="10">Binds 1 Mg(2+) ion per subunit.</text>
</comment>
<dbReference type="PANTHER" id="PTHR20857">
    <property type="entry name" value="THIAMINE-PHOSPHATE PYROPHOSPHORYLASE"/>
    <property type="match status" value="1"/>
</dbReference>
<feature type="binding site" evidence="10">
    <location>
        <position position="123"/>
    </location>
    <ligand>
        <name>4-amino-2-methyl-5-(diphosphooxymethyl)pyrimidine</name>
        <dbReference type="ChEBI" id="CHEBI:57841"/>
    </ligand>
</feature>
<keyword evidence="6 10" id="KW-0784">Thiamine biosynthesis</keyword>
<evidence type="ECO:0000256" key="7">
    <source>
        <dbReference type="ARBA" id="ARBA00047334"/>
    </source>
</evidence>
<dbReference type="HAMAP" id="MF_00097">
    <property type="entry name" value="TMP_synthase"/>
    <property type="match status" value="1"/>
</dbReference>
<accession>A0ABU5N7S7</accession>
<feature type="binding site" evidence="10">
    <location>
        <begin position="152"/>
        <end position="154"/>
    </location>
    <ligand>
        <name>2-[(2R,5Z)-2-carboxy-4-methylthiazol-5(2H)-ylidene]ethyl phosphate</name>
        <dbReference type="ChEBI" id="CHEBI:62899"/>
    </ligand>
</feature>
<dbReference type="GO" id="GO:0004789">
    <property type="term" value="F:thiamine-phosphate diphosphorylase activity"/>
    <property type="evidence" value="ECO:0007669"/>
    <property type="project" value="UniProtKB-EC"/>
</dbReference>
<comment type="similarity">
    <text evidence="10 11">Belongs to the thiamine-phosphate synthase family.</text>
</comment>
<feature type="binding site" evidence="10">
    <location>
        <position position="73"/>
    </location>
    <ligand>
        <name>4-amino-2-methyl-5-(diphosphooxymethyl)pyrimidine</name>
        <dbReference type="ChEBI" id="CHEBI:57841"/>
    </ligand>
</feature>
<gene>
    <name evidence="10 14" type="primary">thiE</name>
    <name evidence="14" type="ORF">R2Q92_09445</name>
</gene>
<dbReference type="InterPro" id="IPR036206">
    <property type="entry name" value="ThiamineP_synth_sf"/>
</dbReference>
<dbReference type="EMBL" id="JAWJYN010000002">
    <property type="protein sequence ID" value="MDZ8162066.1"/>
    <property type="molecule type" value="Genomic_DNA"/>
</dbReference>
<dbReference type="SUPFAM" id="SSF51391">
    <property type="entry name" value="Thiamin phosphate synthase"/>
    <property type="match status" value="1"/>
</dbReference>
<evidence type="ECO:0000256" key="8">
    <source>
        <dbReference type="ARBA" id="ARBA00047851"/>
    </source>
</evidence>
<dbReference type="InterPro" id="IPR034291">
    <property type="entry name" value="TMP_synthase"/>
</dbReference>
<dbReference type="PANTHER" id="PTHR20857:SF15">
    <property type="entry name" value="THIAMINE-PHOSPHATE SYNTHASE"/>
    <property type="match status" value="1"/>
</dbReference>
<comment type="catalytic activity">
    <reaction evidence="8 10 11">
        <text>2-(2-carboxy-4-methylthiazol-5-yl)ethyl phosphate + 4-amino-2-methyl-5-(diphosphooxymethyl)pyrimidine + 2 H(+) = thiamine phosphate + CO2 + diphosphate</text>
        <dbReference type="Rhea" id="RHEA:47848"/>
        <dbReference type="ChEBI" id="CHEBI:15378"/>
        <dbReference type="ChEBI" id="CHEBI:16526"/>
        <dbReference type="ChEBI" id="CHEBI:33019"/>
        <dbReference type="ChEBI" id="CHEBI:37575"/>
        <dbReference type="ChEBI" id="CHEBI:57841"/>
        <dbReference type="ChEBI" id="CHEBI:62890"/>
        <dbReference type="EC" id="2.5.1.3"/>
    </reaction>
</comment>
<keyword evidence="3 10" id="KW-0808">Transferase</keyword>
<keyword evidence="4 10" id="KW-0479">Metal-binding</keyword>
<organism evidence="14 15">
    <name type="scientific">Microbacterium aquimaris</name>
    <dbReference type="NCBI Taxonomy" id="459816"/>
    <lineage>
        <taxon>Bacteria</taxon>
        <taxon>Bacillati</taxon>
        <taxon>Actinomycetota</taxon>
        <taxon>Actinomycetes</taxon>
        <taxon>Micrococcales</taxon>
        <taxon>Microbacteriaceae</taxon>
        <taxon>Microbacterium</taxon>
    </lineage>
</organism>
<sequence>MNGVTTTVDLRTYLVTDSALSGDRGVLAVIAGAVAGGVGVVQIREKNAPTRDVFDLVLRAAQITAGRSALVVDDRVDVFLAARAAGAAVHGVHVGQSDLPVAAVRDLVGTHNPDGTRALVGLTANTPAHLDAVAAHPPGTVDYLGVGVIRATATKPDHPAPLGVDGFAALAATAPAPCVAIGGIDLPDIPALRDAGAAGAAVVSAICAAPDPEAATRGFATAWGRS</sequence>
<name>A0ABU5N7S7_9MICO</name>
<proteinExistence type="inferred from homology"/>
<dbReference type="Gene3D" id="3.20.20.70">
    <property type="entry name" value="Aldolase class I"/>
    <property type="match status" value="1"/>
</dbReference>
<dbReference type="InterPro" id="IPR013785">
    <property type="entry name" value="Aldolase_TIM"/>
</dbReference>
<dbReference type="InterPro" id="IPR022998">
    <property type="entry name" value="ThiamineP_synth_TenI"/>
</dbReference>
<reference evidence="14 15" key="1">
    <citation type="submission" date="2023-10" db="EMBL/GenBank/DDBJ databases">
        <title>Microbacterium xanthum sp. nov., isolated from seaweed.</title>
        <authorList>
            <person name="Lee S.D."/>
        </authorList>
    </citation>
    <scope>NUCLEOTIDE SEQUENCE [LARGE SCALE GENOMIC DNA]</scope>
    <source>
        <strain evidence="14 15">KCTC 19124</strain>
    </source>
</reference>
<comment type="catalytic activity">
    <reaction evidence="9 10 11">
        <text>2-[(2R,5Z)-2-carboxy-4-methylthiazol-5(2H)-ylidene]ethyl phosphate + 4-amino-2-methyl-5-(diphosphooxymethyl)pyrimidine + 2 H(+) = thiamine phosphate + CO2 + diphosphate</text>
        <dbReference type="Rhea" id="RHEA:47844"/>
        <dbReference type="ChEBI" id="CHEBI:15378"/>
        <dbReference type="ChEBI" id="CHEBI:16526"/>
        <dbReference type="ChEBI" id="CHEBI:33019"/>
        <dbReference type="ChEBI" id="CHEBI:37575"/>
        <dbReference type="ChEBI" id="CHEBI:57841"/>
        <dbReference type="ChEBI" id="CHEBI:62899"/>
        <dbReference type="EC" id="2.5.1.3"/>
    </reaction>
</comment>
<dbReference type="EC" id="2.5.1.3" evidence="10"/>
<dbReference type="RefSeq" id="WP_322597595.1">
    <property type="nucleotide sequence ID" value="NZ_BAAAPT010000002.1"/>
</dbReference>
<protein>
    <recommendedName>
        <fullName evidence="10">Thiamine-phosphate synthase</fullName>
        <shortName evidence="10">TP synthase</shortName>
        <shortName evidence="10">TPS</shortName>
        <ecNumber evidence="10">2.5.1.3</ecNumber>
    </recommendedName>
    <alternativeName>
        <fullName evidence="10">Thiamine-phosphate pyrophosphorylase</fullName>
        <shortName evidence="10">TMP pyrophosphorylase</shortName>
        <shortName evidence="10">TMP-PPase</shortName>
    </alternativeName>
</protein>
<feature type="binding site" evidence="10">
    <location>
        <position position="183"/>
    </location>
    <ligand>
        <name>2-[(2R,5Z)-2-carboxy-4-methylthiazol-5(2H)-ylidene]ethyl phosphate</name>
        <dbReference type="ChEBI" id="CHEBI:62899"/>
    </ligand>
</feature>
<dbReference type="Proteomes" id="UP001291912">
    <property type="component" value="Unassembled WGS sequence"/>
</dbReference>
<evidence type="ECO:0000313" key="14">
    <source>
        <dbReference type="EMBL" id="MDZ8162066.1"/>
    </source>
</evidence>
<feature type="binding site" evidence="10">
    <location>
        <begin position="203"/>
        <end position="204"/>
    </location>
    <ligand>
        <name>2-[(2R,5Z)-2-carboxy-4-methylthiazol-5(2H)-ylidene]ethyl phosphate</name>
        <dbReference type="ChEBI" id="CHEBI:62899"/>
    </ligand>
</feature>
<evidence type="ECO:0000256" key="6">
    <source>
        <dbReference type="ARBA" id="ARBA00022977"/>
    </source>
</evidence>
<feature type="domain" description="Thiamine phosphate synthase/TenI" evidence="13">
    <location>
        <begin position="13"/>
        <end position="206"/>
    </location>
</feature>
<evidence type="ECO:0000256" key="3">
    <source>
        <dbReference type="ARBA" id="ARBA00022679"/>
    </source>
</evidence>
<comment type="catalytic activity">
    <reaction evidence="7 10 11">
        <text>4-methyl-5-(2-phosphooxyethyl)-thiazole + 4-amino-2-methyl-5-(diphosphooxymethyl)pyrimidine + H(+) = thiamine phosphate + diphosphate</text>
        <dbReference type="Rhea" id="RHEA:22328"/>
        <dbReference type="ChEBI" id="CHEBI:15378"/>
        <dbReference type="ChEBI" id="CHEBI:33019"/>
        <dbReference type="ChEBI" id="CHEBI:37575"/>
        <dbReference type="ChEBI" id="CHEBI:57841"/>
        <dbReference type="ChEBI" id="CHEBI:58296"/>
        <dbReference type="EC" id="2.5.1.3"/>
    </reaction>
</comment>
<feature type="binding site" evidence="10">
    <location>
        <position position="74"/>
    </location>
    <ligand>
        <name>Mg(2+)</name>
        <dbReference type="ChEBI" id="CHEBI:18420"/>
    </ligand>
</feature>
<dbReference type="NCBIfam" id="TIGR00693">
    <property type="entry name" value="thiE"/>
    <property type="match status" value="1"/>
</dbReference>
<comment type="caution">
    <text evidence="14">The sequence shown here is derived from an EMBL/GenBank/DDBJ whole genome shotgun (WGS) entry which is preliminary data.</text>
</comment>
<evidence type="ECO:0000256" key="2">
    <source>
        <dbReference type="ARBA" id="ARBA00005165"/>
    </source>
</evidence>
<evidence type="ECO:0000313" key="15">
    <source>
        <dbReference type="Proteomes" id="UP001291912"/>
    </source>
</evidence>
<feature type="binding site" evidence="10">
    <location>
        <begin position="42"/>
        <end position="46"/>
    </location>
    <ligand>
        <name>4-amino-2-methyl-5-(diphosphooxymethyl)pyrimidine</name>
        <dbReference type="ChEBI" id="CHEBI:57841"/>
    </ligand>
</feature>
<evidence type="ECO:0000259" key="13">
    <source>
        <dbReference type="Pfam" id="PF02581"/>
    </source>
</evidence>
<comment type="pathway">
    <text evidence="2 10 12">Cofactor biosynthesis; thiamine diphosphate biosynthesis; thiamine phosphate from 4-amino-2-methyl-5-diphosphomethylpyrimidine and 4-methyl-5-(2-phosphoethyl)-thiazole: step 1/1.</text>
</comment>
<keyword evidence="15" id="KW-1185">Reference proteome</keyword>
<keyword evidence="5 10" id="KW-0460">Magnesium</keyword>
<dbReference type="Pfam" id="PF02581">
    <property type="entry name" value="TMP-TENI"/>
    <property type="match status" value="1"/>
</dbReference>
<evidence type="ECO:0000256" key="12">
    <source>
        <dbReference type="RuleBase" id="RU004253"/>
    </source>
</evidence>